<evidence type="ECO:0000313" key="1">
    <source>
        <dbReference type="EMBL" id="KAH7911659.1"/>
    </source>
</evidence>
<sequence length="91" mass="10324">MRWAIKMAGATLICHCECVSLCRTSSHDEFMYRPRVAKGMGMAEEREWRLVRGVGLGHVNGMVGLGYGCPPQFHRRIINGVVKFDTARERE</sequence>
<dbReference type="EMBL" id="MU267671">
    <property type="protein sequence ID" value="KAH7911659.1"/>
    <property type="molecule type" value="Genomic_DNA"/>
</dbReference>
<proteinExistence type="predicted"/>
<keyword evidence="2" id="KW-1185">Reference proteome</keyword>
<reference evidence="1" key="1">
    <citation type="journal article" date="2021" name="New Phytol.">
        <title>Evolutionary innovations through gain and loss of genes in the ectomycorrhizal Boletales.</title>
        <authorList>
            <person name="Wu G."/>
            <person name="Miyauchi S."/>
            <person name="Morin E."/>
            <person name="Kuo A."/>
            <person name="Drula E."/>
            <person name="Varga T."/>
            <person name="Kohler A."/>
            <person name="Feng B."/>
            <person name="Cao Y."/>
            <person name="Lipzen A."/>
            <person name="Daum C."/>
            <person name="Hundley H."/>
            <person name="Pangilinan J."/>
            <person name="Johnson J."/>
            <person name="Barry K."/>
            <person name="LaButti K."/>
            <person name="Ng V."/>
            <person name="Ahrendt S."/>
            <person name="Min B."/>
            <person name="Choi I.G."/>
            <person name="Park H."/>
            <person name="Plett J.M."/>
            <person name="Magnuson J."/>
            <person name="Spatafora J.W."/>
            <person name="Nagy L.G."/>
            <person name="Henrissat B."/>
            <person name="Grigoriev I.V."/>
            <person name="Yang Z.L."/>
            <person name="Xu J."/>
            <person name="Martin F.M."/>
        </authorList>
    </citation>
    <scope>NUCLEOTIDE SEQUENCE</scope>
    <source>
        <strain evidence="1">ATCC 28755</strain>
    </source>
</reference>
<organism evidence="1 2">
    <name type="scientific">Hygrophoropsis aurantiaca</name>
    <dbReference type="NCBI Taxonomy" id="72124"/>
    <lineage>
        <taxon>Eukaryota</taxon>
        <taxon>Fungi</taxon>
        <taxon>Dikarya</taxon>
        <taxon>Basidiomycota</taxon>
        <taxon>Agaricomycotina</taxon>
        <taxon>Agaricomycetes</taxon>
        <taxon>Agaricomycetidae</taxon>
        <taxon>Boletales</taxon>
        <taxon>Coniophorineae</taxon>
        <taxon>Hygrophoropsidaceae</taxon>
        <taxon>Hygrophoropsis</taxon>
    </lineage>
</organism>
<evidence type="ECO:0000313" key="2">
    <source>
        <dbReference type="Proteomes" id="UP000790377"/>
    </source>
</evidence>
<name>A0ACB8AFJ8_9AGAM</name>
<comment type="caution">
    <text evidence="1">The sequence shown here is derived from an EMBL/GenBank/DDBJ whole genome shotgun (WGS) entry which is preliminary data.</text>
</comment>
<gene>
    <name evidence="1" type="ORF">BJ138DRAFT_1150126</name>
</gene>
<protein>
    <submittedName>
        <fullName evidence="1">Uncharacterized protein</fullName>
    </submittedName>
</protein>
<accession>A0ACB8AFJ8</accession>
<dbReference type="Proteomes" id="UP000790377">
    <property type="component" value="Unassembled WGS sequence"/>
</dbReference>